<organism evidence="1 2">
    <name type="scientific">Variovorax paradoxus</name>
    <dbReference type="NCBI Taxonomy" id="34073"/>
    <lineage>
        <taxon>Bacteria</taxon>
        <taxon>Pseudomonadati</taxon>
        <taxon>Pseudomonadota</taxon>
        <taxon>Betaproteobacteria</taxon>
        <taxon>Burkholderiales</taxon>
        <taxon>Comamonadaceae</taxon>
        <taxon>Variovorax</taxon>
    </lineage>
</organism>
<dbReference type="EMBL" id="CP045644">
    <property type="protein sequence ID" value="QFZ84574.1"/>
    <property type="molecule type" value="Genomic_DNA"/>
</dbReference>
<reference evidence="1 2" key="1">
    <citation type="submission" date="2019-10" db="EMBL/GenBank/DDBJ databases">
        <title>Complete genome sequence of Variovorax paradoxus 5C-2.</title>
        <authorList>
            <person name="Gogoleva N.E."/>
            <person name="Balkin A.S."/>
        </authorList>
    </citation>
    <scope>NUCLEOTIDE SEQUENCE [LARGE SCALE GENOMIC DNA]</scope>
    <source>
        <strain evidence="1 2">5C-2</strain>
    </source>
</reference>
<evidence type="ECO:0000313" key="1">
    <source>
        <dbReference type="EMBL" id="QFZ84574.1"/>
    </source>
</evidence>
<protein>
    <submittedName>
        <fullName evidence="1">Uncharacterized protein</fullName>
    </submittedName>
</protein>
<accession>A0A5Q0M7M1</accession>
<name>A0A5Q0M7M1_VARPD</name>
<dbReference type="AlphaFoldDB" id="A0A5Q0M7M1"/>
<dbReference type="Proteomes" id="UP000326780">
    <property type="component" value="Chromosome"/>
</dbReference>
<evidence type="ECO:0000313" key="2">
    <source>
        <dbReference type="Proteomes" id="UP000326780"/>
    </source>
</evidence>
<sequence>MTDVTLSDELREIAESYWDIVEKHGPDLYTRQTAVMPSGTVFWAGICNVLSTVRLEKGRVHRVKFPWAYGQVGSLLDQTLGKAWRGDNNTLEPTRPRTLGEWESRAWLCLFLANALEEGDIHG</sequence>
<proteinExistence type="predicted"/>
<gene>
    <name evidence="1" type="ORF">GFK26_18270</name>
</gene>
<dbReference type="RefSeq" id="WP_153283192.1">
    <property type="nucleotide sequence ID" value="NZ_CP045644.1"/>
</dbReference>